<keyword evidence="2" id="KW-1185">Reference proteome</keyword>
<dbReference type="EMBL" id="AMGV01000013">
    <property type="protein sequence ID" value="KEF53373.1"/>
    <property type="molecule type" value="Genomic_DNA"/>
</dbReference>
<dbReference type="Proteomes" id="UP000027920">
    <property type="component" value="Unassembled WGS sequence"/>
</dbReference>
<evidence type="ECO:0000313" key="2">
    <source>
        <dbReference type="Proteomes" id="UP000027920"/>
    </source>
</evidence>
<evidence type="ECO:0000313" key="1">
    <source>
        <dbReference type="EMBL" id="KEF53373.1"/>
    </source>
</evidence>
<dbReference type="GeneID" id="25285252"/>
<dbReference type="AlphaFoldDB" id="A0A072P276"/>
<comment type="caution">
    <text evidence="1">The sequence shown here is derived from an EMBL/GenBank/DDBJ whole genome shotgun (WGS) entry which is preliminary data.</text>
</comment>
<reference evidence="1 2" key="1">
    <citation type="submission" date="2013-03" db="EMBL/GenBank/DDBJ databases">
        <title>The Genome Sequence of Exophiala aquamarina CBS 119918.</title>
        <authorList>
            <consortium name="The Broad Institute Genomics Platform"/>
            <person name="Cuomo C."/>
            <person name="de Hoog S."/>
            <person name="Gorbushina A."/>
            <person name="Walker B."/>
            <person name="Young S.K."/>
            <person name="Zeng Q."/>
            <person name="Gargeya S."/>
            <person name="Fitzgerald M."/>
            <person name="Haas B."/>
            <person name="Abouelleil A."/>
            <person name="Allen A.W."/>
            <person name="Alvarado L."/>
            <person name="Arachchi H.M."/>
            <person name="Berlin A.M."/>
            <person name="Chapman S.B."/>
            <person name="Gainer-Dewar J."/>
            <person name="Goldberg J."/>
            <person name="Griggs A."/>
            <person name="Gujja S."/>
            <person name="Hansen M."/>
            <person name="Howarth C."/>
            <person name="Imamovic A."/>
            <person name="Ireland A."/>
            <person name="Larimer J."/>
            <person name="McCowan C."/>
            <person name="Murphy C."/>
            <person name="Pearson M."/>
            <person name="Poon T.W."/>
            <person name="Priest M."/>
            <person name="Roberts A."/>
            <person name="Saif S."/>
            <person name="Shea T."/>
            <person name="Sisk P."/>
            <person name="Sykes S."/>
            <person name="Wortman J."/>
            <person name="Nusbaum C."/>
            <person name="Birren B."/>
        </authorList>
    </citation>
    <scope>NUCLEOTIDE SEQUENCE [LARGE SCALE GENOMIC DNA]</scope>
    <source>
        <strain evidence="1 2">CBS 119918</strain>
    </source>
</reference>
<dbReference type="OrthoDB" id="2772415at2759"/>
<gene>
    <name evidence="1" type="ORF">A1O9_10348</name>
</gene>
<accession>A0A072P276</accession>
<protein>
    <submittedName>
        <fullName evidence="1">Uncharacterized protein</fullName>
    </submittedName>
</protein>
<sequence length="131" mass="14952">MSELHQPLGPYKLVSVNTAPDRARRMIAKLCDDVKDKYTILHEANAERIEDVYDIVQRVQPDLLLTRLQLSKFCASMWTEEESKQIQQIARDIVPNVRTYAVPHGMQVAIGPDATVEHVKSKLVEILSQEK</sequence>
<dbReference type="HOGENOM" id="CLU_139288_0_0_1"/>
<dbReference type="RefSeq" id="XP_013255963.1">
    <property type="nucleotide sequence ID" value="XM_013400509.1"/>
</dbReference>
<organism evidence="1 2">
    <name type="scientific">Exophiala aquamarina CBS 119918</name>
    <dbReference type="NCBI Taxonomy" id="1182545"/>
    <lineage>
        <taxon>Eukaryota</taxon>
        <taxon>Fungi</taxon>
        <taxon>Dikarya</taxon>
        <taxon>Ascomycota</taxon>
        <taxon>Pezizomycotina</taxon>
        <taxon>Eurotiomycetes</taxon>
        <taxon>Chaetothyriomycetidae</taxon>
        <taxon>Chaetothyriales</taxon>
        <taxon>Herpotrichiellaceae</taxon>
        <taxon>Exophiala</taxon>
    </lineage>
</organism>
<name>A0A072P276_9EURO</name>
<proteinExistence type="predicted"/>
<dbReference type="VEuPathDB" id="FungiDB:A1O9_10348"/>